<protein>
    <submittedName>
        <fullName evidence="1">Alpha/beta hydrolase</fullName>
    </submittedName>
</protein>
<name>A0A7T6ZDT7_9BACI</name>
<accession>A0A7T6ZDT7</accession>
<dbReference type="GO" id="GO:0016787">
    <property type="term" value="F:hydrolase activity"/>
    <property type="evidence" value="ECO:0007669"/>
    <property type="project" value="UniProtKB-KW"/>
</dbReference>
<proteinExistence type="predicted"/>
<dbReference type="Proteomes" id="UP000595349">
    <property type="component" value="Chromosome"/>
</dbReference>
<keyword evidence="2" id="KW-1185">Reference proteome</keyword>
<evidence type="ECO:0000313" key="2">
    <source>
        <dbReference type="Proteomes" id="UP000595349"/>
    </source>
</evidence>
<keyword evidence="1" id="KW-0378">Hydrolase</keyword>
<sequence>MQFLRNTGIVRAFGSIYPGFLDTNENLPDDVLELNRKQTMENLWNNTMLEERSHLNNNGHAVLDGGEIGDIPLTIITGGANDMEGWGESQKDLLEWSAESEQIVVSEGDHFLHTDHPEEVIDAVRTLVSSD</sequence>
<dbReference type="AlphaFoldDB" id="A0A7T6ZDT7"/>
<dbReference type="EMBL" id="CP054706">
    <property type="protein sequence ID" value="QQK81221.1"/>
    <property type="molecule type" value="Genomic_DNA"/>
</dbReference>
<evidence type="ECO:0000313" key="1">
    <source>
        <dbReference type="EMBL" id="QQK81221.1"/>
    </source>
</evidence>
<dbReference type="Gene3D" id="3.40.50.1820">
    <property type="entry name" value="alpha/beta hydrolase"/>
    <property type="match status" value="1"/>
</dbReference>
<dbReference type="SUPFAM" id="SSF53474">
    <property type="entry name" value="alpha/beta-Hydrolases"/>
    <property type="match status" value="1"/>
</dbReference>
<gene>
    <name evidence="1" type="ORF">HUG20_15790</name>
</gene>
<reference evidence="1 2" key="1">
    <citation type="submission" date="2020-06" db="EMBL/GenBank/DDBJ databases">
        <title>Genomic analysis of Salicibibacter sp. NKC21-4.</title>
        <authorList>
            <person name="Oh Y.J."/>
        </authorList>
    </citation>
    <scope>NUCLEOTIDE SEQUENCE [LARGE SCALE GENOMIC DNA]</scope>
    <source>
        <strain evidence="1 2">NKC21-4</strain>
    </source>
</reference>
<dbReference type="KEGG" id="scib:HUG20_15790"/>
<organism evidence="1 2">
    <name type="scientific">Salicibibacter cibi</name>
    <dbReference type="NCBI Taxonomy" id="2743001"/>
    <lineage>
        <taxon>Bacteria</taxon>
        <taxon>Bacillati</taxon>
        <taxon>Bacillota</taxon>
        <taxon>Bacilli</taxon>
        <taxon>Bacillales</taxon>
        <taxon>Bacillaceae</taxon>
        <taxon>Salicibibacter</taxon>
    </lineage>
</organism>
<dbReference type="InterPro" id="IPR029058">
    <property type="entry name" value="AB_hydrolase_fold"/>
</dbReference>